<organism evidence="6">
    <name type="scientific">freshwater metagenome</name>
    <dbReference type="NCBI Taxonomy" id="449393"/>
    <lineage>
        <taxon>unclassified sequences</taxon>
        <taxon>metagenomes</taxon>
        <taxon>ecological metagenomes</taxon>
    </lineage>
</organism>
<evidence type="ECO:0000256" key="4">
    <source>
        <dbReference type="ARBA" id="ARBA00022840"/>
    </source>
</evidence>
<dbReference type="PANTHER" id="PTHR46743">
    <property type="entry name" value="TEICHOIC ACIDS EXPORT ATP-BINDING PROTEIN TAGH"/>
    <property type="match status" value="1"/>
</dbReference>
<dbReference type="Gene3D" id="2.70.50.60">
    <property type="entry name" value="abc- transporter (atp binding component) like domain"/>
    <property type="match status" value="1"/>
</dbReference>
<dbReference type="InterPro" id="IPR027417">
    <property type="entry name" value="P-loop_NTPase"/>
</dbReference>
<dbReference type="GO" id="GO:0016887">
    <property type="term" value="F:ATP hydrolysis activity"/>
    <property type="evidence" value="ECO:0007669"/>
    <property type="project" value="InterPro"/>
</dbReference>
<evidence type="ECO:0000256" key="1">
    <source>
        <dbReference type="ARBA" id="ARBA00005417"/>
    </source>
</evidence>
<dbReference type="GO" id="GO:0016020">
    <property type="term" value="C:membrane"/>
    <property type="evidence" value="ECO:0007669"/>
    <property type="project" value="InterPro"/>
</dbReference>
<keyword evidence="3" id="KW-0547">Nucleotide-binding</keyword>
<dbReference type="CDD" id="cd10147">
    <property type="entry name" value="Wzt_C-like"/>
    <property type="match status" value="1"/>
</dbReference>
<evidence type="ECO:0000256" key="2">
    <source>
        <dbReference type="ARBA" id="ARBA00022448"/>
    </source>
</evidence>
<protein>
    <submittedName>
        <fullName evidence="6">Unannotated protein</fullName>
    </submittedName>
</protein>
<evidence type="ECO:0000256" key="3">
    <source>
        <dbReference type="ARBA" id="ARBA00022741"/>
    </source>
</evidence>
<dbReference type="AlphaFoldDB" id="A0A6J6M552"/>
<dbReference type="SMART" id="SM00382">
    <property type="entry name" value="AAA"/>
    <property type="match status" value="1"/>
</dbReference>
<dbReference type="InterPro" id="IPR003593">
    <property type="entry name" value="AAA+_ATPase"/>
</dbReference>
<dbReference type="EMBL" id="CAEZWM010000211">
    <property type="protein sequence ID" value="CAB4669397.1"/>
    <property type="molecule type" value="Genomic_DNA"/>
</dbReference>
<reference evidence="6" key="1">
    <citation type="submission" date="2020-05" db="EMBL/GenBank/DDBJ databases">
        <authorList>
            <person name="Chiriac C."/>
            <person name="Salcher M."/>
            <person name="Ghai R."/>
            <person name="Kavagutti S V."/>
        </authorList>
    </citation>
    <scope>NUCLEOTIDE SEQUENCE</scope>
</reference>
<dbReference type="InterPro" id="IPR003439">
    <property type="entry name" value="ABC_transporter-like_ATP-bd"/>
</dbReference>
<dbReference type="InterPro" id="IPR015860">
    <property type="entry name" value="ABC_transpr_TagH-like"/>
</dbReference>
<dbReference type="Pfam" id="PF00005">
    <property type="entry name" value="ABC_tran"/>
    <property type="match status" value="1"/>
</dbReference>
<dbReference type="CDD" id="cd03220">
    <property type="entry name" value="ABC_KpsT_Wzt"/>
    <property type="match status" value="1"/>
</dbReference>
<feature type="domain" description="ABC transporter" evidence="5">
    <location>
        <begin position="19"/>
        <end position="246"/>
    </location>
</feature>
<accession>A0A6J6M552</accession>
<dbReference type="Pfam" id="PF14524">
    <property type="entry name" value="Wzt_C"/>
    <property type="match status" value="1"/>
</dbReference>
<dbReference type="GO" id="GO:0140359">
    <property type="term" value="F:ABC-type transporter activity"/>
    <property type="evidence" value="ECO:0007669"/>
    <property type="project" value="InterPro"/>
</dbReference>
<dbReference type="Gene3D" id="3.40.50.300">
    <property type="entry name" value="P-loop containing nucleotide triphosphate hydrolases"/>
    <property type="match status" value="1"/>
</dbReference>
<proteinExistence type="inferred from homology"/>
<keyword evidence="2" id="KW-0813">Transport</keyword>
<keyword evidence="4" id="KW-0067">ATP-binding</keyword>
<sequence>MTAAVIVDHVSKRYRLYHERNQSMKAALLRGRRARYDDFLALDDVSFEIKEGTAFGLIGENGSGKSTMLKVMARILRPDGGSITTRGKVSALLELGAGFHPELSGRENVYLNGAILGLSRREIDARFDEIVDFSGIEQFIDAPVKNYSSGMYVRLGFAVAINVDPAVLLIDEVLAVGDQEFQNKCTEKISQFRREGRTIVVVSHALSSVREVCDDVALIEHGRLIQVGPAVDTIDHYLTEILSIDPATLGIARRSTGEIQLQGVELLGESGELAGAVALGDSVTFRFHFNALKPVSDPVFGMSLTSSDGVLVTGTNSRDQGLSLEISTGPGWIDLAVPRLLVSSGKYHVTGTIYDATQMTPIHEVGDLHAFDVAEGNPKTSGITSLGGTWRAGA</sequence>
<dbReference type="PANTHER" id="PTHR46743:SF2">
    <property type="entry name" value="TEICHOIC ACIDS EXPORT ATP-BINDING PROTEIN TAGH"/>
    <property type="match status" value="1"/>
</dbReference>
<dbReference type="InterPro" id="IPR050683">
    <property type="entry name" value="Bact_Polysacc_Export_ATP-bd"/>
</dbReference>
<dbReference type="PROSITE" id="PS50893">
    <property type="entry name" value="ABC_TRANSPORTER_2"/>
    <property type="match status" value="1"/>
</dbReference>
<dbReference type="InterPro" id="IPR029439">
    <property type="entry name" value="Wzt_C"/>
</dbReference>
<dbReference type="SUPFAM" id="SSF52540">
    <property type="entry name" value="P-loop containing nucleoside triphosphate hydrolases"/>
    <property type="match status" value="1"/>
</dbReference>
<comment type="similarity">
    <text evidence="1">Belongs to the ABC transporter superfamily.</text>
</comment>
<evidence type="ECO:0000313" key="6">
    <source>
        <dbReference type="EMBL" id="CAB4669397.1"/>
    </source>
</evidence>
<gene>
    <name evidence="6" type="ORF">UFOPK2242_01371</name>
</gene>
<dbReference type="GO" id="GO:0005524">
    <property type="term" value="F:ATP binding"/>
    <property type="evidence" value="ECO:0007669"/>
    <property type="project" value="UniProtKB-KW"/>
</dbReference>
<name>A0A6J6M552_9ZZZZ</name>
<evidence type="ECO:0000259" key="5">
    <source>
        <dbReference type="PROSITE" id="PS50893"/>
    </source>
</evidence>